<dbReference type="CDD" id="cd00090">
    <property type="entry name" value="HTH_ARSR"/>
    <property type="match status" value="1"/>
</dbReference>
<feature type="region of interest" description="Disordered" evidence="4">
    <location>
        <begin position="319"/>
        <end position="343"/>
    </location>
</feature>
<evidence type="ECO:0000259" key="5">
    <source>
        <dbReference type="PROSITE" id="PS51000"/>
    </source>
</evidence>
<dbReference type="RefSeq" id="WP_069776371.1">
    <property type="nucleotide sequence ID" value="NZ_CP017248.1"/>
</dbReference>
<reference evidence="7" key="1">
    <citation type="submission" date="2016-09" db="EMBL/GenBank/DDBJ databases">
        <title>Streptomyces puniciscabiei strain:TW1S1 Genome sequencing and assembly.</title>
        <authorList>
            <person name="Kim M.-K."/>
            <person name="Kim S.B."/>
        </authorList>
    </citation>
    <scope>NUCLEOTIDE SEQUENCE [LARGE SCALE GENOMIC DNA]</scope>
    <source>
        <strain evidence="7">TW1S1</strain>
    </source>
</reference>
<evidence type="ECO:0000256" key="1">
    <source>
        <dbReference type="ARBA" id="ARBA00023015"/>
    </source>
</evidence>
<dbReference type="SMART" id="SM00420">
    <property type="entry name" value="HTH_DEOR"/>
    <property type="match status" value="1"/>
</dbReference>
<dbReference type="AlphaFoldDB" id="A0A1D7Y2N2"/>
<keyword evidence="2" id="KW-0238">DNA-binding</keyword>
<feature type="domain" description="HTH deoR-type" evidence="5">
    <location>
        <begin position="2"/>
        <end position="67"/>
    </location>
</feature>
<dbReference type="Pfam" id="PF13280">
    <property type="entry name" value="WYL"/>
    <property type="match status" value="1"/>
</dbReference>
<evidence type="ECO:0000256" key="3">
    <source>
        <dbReference type="ARBA" id="ARBA00023163"/>
    </source>
</evidence>
<feature type="compositionally biased region" description="Low complexity" evidence="4">
    <location>
        <begin position="324"/>
        <end position="343"/>
    </location>
</feature>
<dbReference type="KEGG" id="spun:BFF78_00115"/>
<dbReference type="InterPro" id="IPR026881">
    <property type="entry name" value="WYL_dom"/>
</dbReference>
<proteinExistence type="predicted"/>
<protein>
    <recommendedName>
        <fullName evidence="5">HTH deoR-type domain-containing protein</fullName>
    </recommendedName>
</protein>
<dbReference type="InterPro" id="IPR011991">
    <property type="entry name" value="ArsR-like_HTH"/>
</dbReference>
<dbReference type="PROSITE" id="PS00894">
    <property type="entry name" value="HTH_DEOR_1"/>
    <property type="match status" value="1"/>
</dbReference>
<dbReference type="InterPro" id="IPR013196">
    <property type="entry name" value="HTH_11"/>
</dbReference>
<dbReference type="PROSITE" id="PS52050">
    <property type="entry name" value="WYL"/>
    <property type="match status" value="1"/>
</dbReference>
<evidence type="ECO:0000256" key="2">
    <source>
        <dbReference type="ARBA" id="ARBA00023125"/>
    </source>
</evidence>
<organism evidence="6 7">
    <name type="scientific">Streptomyces fodineus</name>
    <dbReference type="NCBI Taxonomy" id="1904616"/>
    <lineage>
        <taxon>Bacteria</taxon>
        <taxon>Bacillati</taxon>
        <taxon>Actinomycetota</taxon>
        <taxon>Actinomycetes</taxon>
        <taxon>Kitasatosporales</taxon>
        <taxon>Streptomycetaceae</taxon>
        <taxon>Streptomyces</taxon>
    </lineage>
</organism>
<evidence type="ECO:0000313" key="6">
    <source>
        <dbReference type="EMBL" id="AOR29710.1"/>
    </source>
</evidence>
<keyword evidence="1" id="KW-0805">Transcription regulation</keyword>
<dbReference type="InterPro" id="IPR001034">
    <property type="entry name" value="DeoR_HTH"/>
</dbReference>
<dbReference type="EMBL" id="CP017248">
    <property type="protein sequence ID" value="AOR29710.1"/>
    <property type="molecule type" value="Genomic_DNA"/>
</dbReference>
<dbReference type="Gene3D" id="1.10.10.10">
    <property type="entry name" value="Winged helix-like DNA-binding domain superfamily/Winged helix DNA-binding domain"/>
    <property type="match status" value="1"/>
</dbReference>
<dbReference type="GO" id="GO:0003700">
    <property type="term" value="F:DNA-binding transcription factor activity"/>
    <property type="evidence" value="ECO:0007669"/>
    <property type="project" value="InterPro"/>
</dbReference>
<evidence type="ECO:0000256" key="4">
    <source>
        <dbReference type="SAM" id="MobiDB-lite"/>
    </source>
</evidence>
<accession>A0A1D7Y2N2</accession>
<dbReference type="PANTHER" id="PTHR34580">
    <property type="match status" value="1"/>
</dbReference>
<dbReference type="Proteomes" id="UP000094960">
    <property type="component" value="Chromosome"/>
</dbReference>
<dbReference type="InterPro" id="IPR036388">
    <property type="entry name" value="WH-like_DNA-bd_sf"/>
</dbReference>
<dbReference type="Pfam" id="PF08279">
    <property type="entry name" value="HTH_11"/>
    <property type="match status" value="1"/>
</dbReference>
<dbReference type="InterPro" id="IPR051534">
    <property type="entry name" value="CBASS_pafABC_assoc_protein"/>
</dbReference>
<dbReference type="GO" id="GO:0003677">
    <property type="term" value="F:DNA binding"/>
    <property type="evidence" value="ECO:0007669"/>
    <property type="project" value="UniProtKB-KW"/>
</dbReference>
<dbReference type="SUPFAM" id="SSF46785">
    <property type="entry name" value="Winged helix' DNA-binding domain"/>
    <property type="match status" value="1"/>
</dbReference>
<dbReference type="InterPro" id="IPR036390">
    <property type="entry name" value="WH_DNA-bd_sf"/>
</dbReference>
<keyword evidence="7" id="KW-1185">Reference proteome</keyword>
<dbReference type="PIRSF" id="PIRSF016838">
    <property type="entry name" value="PafC"/>
    <property type="match status" value="1"/>
</dbReference>
<name>A0A1D7Y2N2_9ACTN</name>
<sequence>MIANRTLELLSLLQTQKEWTGDGLAERLGVSPRTVRRDINRLRELGYPVTATKGPSAYYRLSRGARLPPLIVDDEQALAIALSLQTAPASVTGMGDATKRALNSIRELLPPHLAHRLATFSVEQIENAWELAPPQVDPALLAQLSTAAQQRDLVRFSYRSIHLDSMEDSNVLAEPHRLVVWSGRWYLVAYDQQRHSWHAYRLDRIRHLAPTGWRFGEREVPDDDITRFVQNQPDRGDTPDTWPCWGTVLMECPATLVAKWAPGAASFEAIDDRITRIQMGAWSWSALIGFLITFSCRFTVEGPPELVDAARKVLGRIDVDIPQPDGHPGPSTGTPGPRTVSGR</sequence>
<gene>
    <name evidence="6" type="ORF">BFF78_00115</name>
</gene>
<dbReference type="PANTHER" id="PTHR34580:SF3">
    <property type="entry name" value="PROTEIN PAFB"/>
    <property type="match status" value="1"/>
</dbReference>
<keyword evidence="3" id="KW-0804">Transcription</keyword>
<dbReference type="PROSITE" id="PS51000">
    <property type="entry name" value="HTH_DEOR_2"/>
    <property type="match status" value="1"/>
</dbReference>
<dbReference type="InterPro" id="IPR028349">
    <property type="entry name" value="PafC-like"/>
</dbReference>
<evidence type="ECO:0000313" key="7">
    <source>
        <dbReference type="Proteomes" id="UP000094960"/>
    </source>
</evidence>
<dbReference type="InterPro" id="IPR018356">
    <property type="entry name" value="Tscrpt_reg_HTH_DeoR_CS"/>
</dbReference>